<dbReference type="CDD" id="cd01647">
    <property type="entry name" value="RT_LTR"/>
    <property type="match status" value="1"/>
</dbReference>
<keyword evidence="8" id="KW-0511">Multifunctional enzyme</keyword>
<keyword evidence="6" id="KW-0694">RNA-binding</keyword>
<dbReference type="CDD" id="cd09274">
    <property type="entry name" value="RNase_HI_RT_Ty3"/>
    <property type="match status" value="1"/>
</dbReference>
<dbReference type="GO" id="GO:0003723">
    <property type="term" value="F:RNA binding"/>
    <property type="evidence" value="ECO:0007669"/>
    <property type="project" value="UniProtKB-KW"/>
</dbReference>
<evidence type="ECO:0000256" key="8">
    <source>
        <dbReference type="ARBA" id="ARBA00023268"/>
    </source>
</evidence>
<dbReference type="Pfam" id="PF17919">
    <property type="entry name" value="RT_RNaseH_2"/>
    <property type="match status" value="1"/>
</dbReference>
<dbReference type="FunFam" id="3.30.70.270:FF:000115">
    <property type="entry name" value="Polyprotein of retroviral origin, putative"/>
    <property type="match status" value="1"/>
</dbReference>
<dbReference type="CDD" id="cd00303">
    <property type="entry name" value="retropepsin_like"/>
    <property type="match status" value="1"/>
</dbReference>
<protein>
    <recommendedName>
        <fullName evidence="10">Reverse transcriptase domain-containing protein</fullName>
    </recommendedName>
</protein>
<dbReference type="InterPro" id="IPR043128">
    <property type="entry name" value="Rev_trsase/Diguanyl_cyclase"/>
</dbReference>
<dbReference type="InterPro" id="IPR050951">
    <property type="entry name" value="Retrovirus_Pol_polyprotein"/>
</dbReference>
<evidence type="ECO:0000256" key="1">
    <source>
        <dbReference type="ARBA" id="ARBA00022679"/>
    </source>
</evidence>
<evidence type="ECO:0000256" key="4">
    <source>
        <dbReference type="ARBA" id="ARBA00022759"/>
    </source>
</evidence>
<dbReference type="Gene3D" id="3.30.70.270">
    <property type="match status" value="2"/>
</dbReference>
<keyword evidence="7" id="KW-0229">DNA integration</keyword>
<dbReference type="GO" id="GO:0016779">
    <property type="term" value="F:nucleotidyltransferase activity"/>
    <property type="evidence" value="ECO:0007669"/>
    <property type="project" value="UniProtKB-KW"/>
</dbReference>
<keyword evidence="3" id="KW-0540">Nuclease</keyword>
<evidence type="ECO:0000313" key="11">
    <source>
        <dbReference type="EMBL" id="WVZ94364.1"/>
    </source>
</evidence>
<dbReference type="PANTHER" id="PTHR37984:SF5">
    <property type="entry name" value="PROTEIN NYNRIN-LIKE"/>
    <property type="match status" value="1"/>
</dbReference>
<keyword evidence="2" id="KW-0548">Nucleotidyltransferase</keyword>
<dbReference type="GO" id="GO:0004519">
    <property type="term" value="F:endonuclease activity"/>
    <property type="evidence" value="ECO:0007669"/>
    <property type="project" value="UniProtKB-KW"/>
</dbReference>
<evidence type="ECO:0000256" key="7">
    <source>
        <dbReference type="ARBA" id="ARBA00022908"/>
    </source>
</evidence>
<dbReference type="InterPro" id="IPR043502">
    <property type="entry name" value="DNA/RNA_pol_sf"/>
</dbReference>
<evidence type="ECO:0000256" key="3">
    <source>
        <dbReference type="ARBA" id="ARBA00022722"/>
    </source>
</evidence>
<evidence type="ECO:0000256" key="6">
    <source>
        <dbReference type="ARBA" id="ARBA00022884"/>
    </source>
</evidence>
<proteinExistence type="predicted"/>
<evidence type="ECO:0000313" key="12">
    <source>
        <dbReference type="Proteomes" id="UP001341281"/>
    </source>
</evidence>
<evidence type="ECO:0000256" key="5">
    <source>
        <dbReference type="ARBA" id="ARBA00022842"/>
    </source>
</evidence>
<dbReference type="InterPro" id="IPR041577">
    <property type="entry name" value="RT_RNaseH_2"/>
</dbReference>
<name>A0AAQ3ULD5_PASNO</name>
<keyword evidence="4" id="KW-0255">Endonuclease</keyword>
<keyword evidence="5" id="KW-0460">Magnesium</keyword>
<gene>
    <name evidence="11" type="ORF">U9M48_040263</name>
</gene>
<dbReference type="EMBL" id="CP144753">
    <property type="protein sequence ID" value="WVZ94364.1"/>
    <property type="molecule type" value="Genomic_DNA"/>
</dbReference>
<keyword evidence="4" id="KW-0378">Hydrolase</keyword>
<organism evidence="11 12">
    <name type="scientific">Paspalum notatum var. saurae</name>
    <dbReference type="NCBI Taxonomy" id="547442"/>
    <lineage>
        <taxon>Eukaryota</taxon>
        <taxon>Viridiplantae</taxon>
        <taxon>Streptophyta</taxon>
        <taxon>Embryophyta</taxon>
        <taxon>Tracheophyta</taxon>
        <taxon>Spermatophyta</taxon>
        <taxon>Magnoliopsida</taxon>
        <taxon>Liliopsida</taxon>
        <taxon>Poales</taxon>
        <taxon>Poaceae</taxon>
        <taxon>PACMAD clade</taxon>
        <taxon>Panicoideae</taxon>
        <taxon>Andropogonodae</taxon>
        <taxon>Paspaleae</taxon>
        <taxon>Paspalinae</taxon>
        <taxon>Paspalum</taxon>
    </lineage>
</organism>
<evidence type="ECO:0000256" key="2">
    <source>
        <dbReference type="ARBA" id="ARBA00022695"/>
    </source>
</evidence>
<dbReference type="InterPro" id="IPR001969">
    <property type="entry name" value="Aspartic_peptidase_AS"/>
</dbReference>
<feature type="region of interest" description="Disordered" evidence="9">
    <location>
        <begin position="841"/>
        <end position="868"/>
    </location>
</feature>
<keyword evidence="12" id="KW-1185">Reference proteome</keyword>
<feature type="domain" description="Reverse transcriptase" evidence="10">
    <location>
        <begin position="375"/>
        <end position="554"/>
    </location>
</feature>
<dbReference type="Pfam" id="PF00078">
    <property type="entry name" value="RVT_1"/>
    <property type="match status" value="1"/>
</dbReference>
<dbReference type="PANTHER" id="PTHR37984">
    <property type="entry name" value="PROTEIN CBG26694"/>
    <property type="match status" value="1"/>
</dbReference>
<dbReference type="Gene3D" id="2.40.70.10">
    <property type="entry name" value="Acid Proteases"/>
    <property type="match status" value="1"/>
</dbReference>
<dbReference type="GO" id="GO:0015074">
    <property type="term" value="P:DNA integration"/>
    <property type="evidence" value="ECO:0007669"/>
    <property type="project" value="UniProtKB-KW"/>
</dbReference>
<evidence type="ECO:0000256" key="9">
    <source>
        <dbReference type="SAM" id="MobiDB-lite"/>
    </source>
</evidence>
<dbReference type="AlphaFoldDB" id="A0AAQ3ULD5"/>
<dbReference type="SUPFAM" id="SSF56672">
    <property type="entry name" value="DNA/RNA polymerases"/>
    <property type="match status" value="1"/>
</dbReference>
<dbReference type="Gene3D" id="3.10.10.10">
    <property type="entry name" value="HIV Type 1 Reverse Transcriptase, subunit A, domain 1"/>
    <property type="match status" value="1"/>
</dbReference>
<keyword evidence="1" id="KW-0808">Transferase</keyword>
<feature type="compositionally biased region" description="Pro residues" evidence="9">
    <location>
        <begin position="859"/>
        <end position="868"/>
    </location>
</feature>
<dbReference type="PROSITE" id="PS00141">
    <property type="entry name" value="ASP_PROTEASE"/>
    <property type="match status" value="1"/>
</dbReference>
<dbReference type="Pfam" id="PF13650">
    <property type="entry name" value="Asp_protease_2"/>
    <property type="match status" value="1"/>
</dbReference>
<reference evidence="11 12" key="1">
    <citation type="submission" date="2024-02" db="EMBL/GenBank/DDBJ databases">
        <title>High-quality chromosome-scale genome assembly of Pensacola bahiagrass (Paspalum notatum Flugge var. saurae).</title>
        <authorList>
            <person name="Vega J.M."/>
            <person name="Podio M."/>
            <person name="Orjuela J."/>
            <person name="Siena L.A."/>
            <person name="Pessino S.C."/>
            <person name="Combes M.C."/>
            <person name="Mariac C."/>
            <person name="Albertini E."/>
            <person name="Pupilli F."/>
            <person name="Ortiz J.P.A."/>
            <person name="Leblanc O."/>
        </authorList>
    </citation>
    <scope>NUCLEOTIDE SEQUENCE [LARGE SCALE GENOMIC DNA]</scope>
    <source>
        <strain evidence="11">R1</strain>
        <tissue evidence="11">Leaf</tissue>
    </source>
</reference>
<dbReference type="InterPro" id="IPR000477">
    <property type="entry name" value="RT_dom"/>
</dbReference>
<dbReference type="InterPro" id="IPR021109">
    <property type="entry name" value="Peptidase_aspartic_dom_sf"/>
</dbReference>
<evidence type="ECO:0000259" key="10">
    <source>
        <dbReference type="PROSITE" id="PS50878"/>
    </source>
</evidence>
<accession>A0AAQ3ULD5</accession>
<dbReference type="GO" id="GO:0006508">
    <property type="term" value="P:proteolysis"/>
    <property type="evidence" value="ECO:0007669"/>
    <property type="project" value="InterPro"/>
</dbReference>
<dbReference type="Proteomes" id="UP001341281">
    <property type="component" value="Chromosome 09"/>
</dbReference>
<dbReference type="GO" id="GO:0004190">
    <property type="term" value="F:aspartic-type endopeptidase activity"/>
    <property type="evidence" value="ECO:0007669"/>
    <property type="project" value="InterPro"/>
</dbReference>
<dbReference type="SUPFAM" id="SSF50630">
    <property type="entry name" value="Acid proteases"/>
    <property type="match status" value="1"/>
</dbReference>
<sequence length="868" mass="96972">MESLLVSRSVRSSFSAAAGCRRPSPRPSRVATLAGNRARPLRAGPKDPVLEVLAQDDMLNATELAQCENGKSVNDIAASQGIRIRRHCRPTASLKEIEEELGPPRNILEKIIWDKEIEVAEVCGLNLQRHRCQRLFYLEVADEDITAEEAAPATSDDDEAPVISLLAMAGLHKPGTMHIPATIQGRRLIALLDTGSTHNFINTAALSDIDLPFADCHDLHVTVANGDKVACRGRTDHVPVDIASEQFATNFYAIPLDGFDVVLGVAFLCTLGPILWDFDQRHLSFRWEGHRVQWRGIRPVARRPHIASLAVRDQLLPDDLLDSFIDVFATPTGLPPARACDHRIHLRLGTPPVAVRPYRYAHLQKDKLERQVADMLAQGIIRPSTSAFLAPVLVKKHDQSWRFCIDYRALNDATAKDKFPFPVVDELLDELRGARFFTKLDLRSVYHQVRMHVADIEKTTFRTHHGHFEFLMMLFGLTNAPTTFQALMNDVLRPFLRRFVLVFFDDILIYSESWSAHLQHIKAVLDTLRAHSLFVKRTKCSFGAELVAYLGHVVSANSVAMDMDKVEAVASWPRPRSAHGLRGFLGLAGYYRKFIQDFGLIVAPLIALLRKDAFLWSPEAEAAFETLKRALSTAPVLQLPDFTKPFIVECDASGTGFGAVLHQGAGPLAYVSRPFTPRHLKIAAYERELIGLVQAVRHWRPYIWGRHFLICTDHLSLKFLLDQRLSPQHQWMSKLFSYDFTVEYRPGRLNTVADALSHQDVDVGEAAPALDPAVAPLIASLTVSGRPSSSTPIWLRSRPRTLRAFSYGSSWRTAIWGPVARALRLAATRLSGVRAPVISLPPSDTAARPCCPRRDPEDPPPPTRQPLH</sequence>
<dbReference type="PROSITE" id="PS50878">
    <property type="entry name" value="RT_POL"/>
    <property type="match status" value="1"/>
</dbReference>